<dbReference type="Proteomes" id="UP000799291">
    <property type="component" value="Unassembled WGS sequence"/>
</dbReference>
<name>A0A6G1IQ15_9PLEO</name>
<evidence type="ECO:0000313" key="2">
    <source>
        <dbReference type="Proteomes" id="UP000799291"/>
    </source>
</evidence>
<accession>A0A6G1IQ15</accession>
<dbReference type="EMBL" id="MU005597">
    <property type="protein sequence ID" value="KAF2680337.1"/>
    <property type="molecule type" value="Genomic_DNA"/>
</dbReference>
<keyword evidence="2" id="KW-1185">Reference proteome</keyword>
<dbReference type="AlphaFoldDB" id="A0A6G1IQ15"/>
<gene>
    <name evidence="1" type="ORF">K458DRAFT_392985</name>
</gene>
<sequence length="182" mass="19990">MPSSKVVLIMPQCFLYVHIKEKYGQELLPAWAVKWIVDRKDRPLIRAHSSIDGRKLGVAAPLLGWISDASSVVAQKKIKKKKQDATEKTVEQAPNPPAKWFSIIEAKPSSIPKAKSSLIPSKAIANTANIMSDSKIDVTKDLDDLVDIPIQSSKGPTRSETEASLIDNEGWALVDEGDFSDI</sequence>
<proteinExistence type="predicted"/>
<protein>
    <submittedName>
        <fullName evidence="1">Uncharacterized protein</fullName>
    </submittedName>
</protein>
<reference evidence="1" key="1">
    <citation type="journal article" date="2020" name="Stud. Mycol.">
        <title>101 Dothideomycetes genomes: a test case for predicting lifestyles and emergence of pathogens.</title>
        <authorList>
            <person name="Haridas S."/>
            <person name="Albert R."/>
            <person name="Binder M."/>
            <person name="Bloem J."/>
            <person name="Labutti K."/>
            <person name="Salamov A."/>
            <person name="Andreopoulos B."/>
            <person name="Baker S."/>
            <person name="Barry K."/>
            <person name="Bills G."/>
            <person name="Bluhm B."/>
            <person name="Cannon C."/>
            <person name="Castanera R."/>
            <person name="Culley D."/>
            <person name="Daum C."/>
            <person name="Ezra D."/>
            <person name="Gonzalez J."/>
            <person name="Henrissat B."/>
            <person name="Kuo A."/>
            <person name="Liang C."/>
            <person name="Lipzen A."/>
            <person name="Lutzoni F."/>
            <person name="Magnuson J."/>
            <person name="Mondo S."/>
            <person name="Nolan M."/>
            <person name="Ohm R."/>
            <person name="Pangilinan J."/>
            <person name="Park H.-J."/>
            <person name="Ramirez L."/>
            <person name="Alfaro M."/>
            <person name="Sun H."/>
            <person name="Tritt A."/>
            <person name="Yoshinaga Y."/>
            <person name="Zwiers L.-H."/>
            <person name="Turgeon B."/>
            <person name="Goodwin S."/>
            <person name="Spatafora J."/>
            <person name="Crous P."/>
            <person name="Grigoriev I."/>
        </authorList>
    </citation>
    <scope>NUCLEOTIDE SEQUENCE</scope>
    <source>
        <strain evidence="1">CBS 122367</strain>
    </source>
</reference>
<organism evidence="1 2">
    <name type="scientific">Lentithecium fluviatile CBS 122367</name>
    <dbReference type="NCBI Taxonomy" id="1168545"/>
    <lineage>
        <taxon>Eukaryota</taxon>
        <taxon>Fungi</taxon>
        <taxon>Dikarya</taxon>
        <taxon>Ascomycota</taxon>
        <taxon>Pezizomycotina</taxon>
        <taxon>Dothideomycetes</taxon>
        <taxon>Pleosporomycetidae</taxon>
        <taxon>Pleosporales</taxon>
        <taxon>Massarineae</taxon>
        <taxon>Lentitheciaceae</taxon>
        <taxon>Lentithecium</taxon>
    </lineage>
</organism>
<evidence type="ECO:0000313" key="1">
    <source>
        <dbReference type="EMBL" id="KAF2680337.1"/>
    </source>
</evidence>